<dbReference type="OrthoDB" id="8659436at2"/>
<name>A0A0W7YUT9_9BURK</name>
<keyword evidence="2" id="KW-0408">Iron</keyword>
<dbReference type="EMBL" id="LPXH01000038">
    <property type="protein sequence ID" value="KUF38908.1"/>
    <property type="molecule type" value="Genomic_DNA"/>
</dbReference>
<evidence type="ECO:0000313" key="4">
    <source>
        <dbReference type="EMBL" id="KUF38908.1"/>
    </source>
</evidence>
<accession>A0A1V0BGR9</accession>
<evidence type="ECO:0000313" key="6">
    <source>
        <dbReference type="Proteomes" id="UP000242792"/>
    </source>
</evidence>
<dbReference type="EMBL" id="CP020121">
    <property type="protein sequence ID" value="AQZ99136.1"/>
    <property type="molecule type" value="Genomic_DNA"/>
</dbReference>
<sequence>MRATRAVLAMLDILPQQPMQGWTESTVESALQARGVVVNRVTVYRALDRFVQAGLLQRSVDASRVTRYWLRSAEGADAVPQLECTRCRQHFSLDQGSAAVQSALQALRQALAHSAGVRNSSIDVAMHGECAQCAQSPE</sequence>
<accession>A0A0W7YUT9</accession>
<evidence type="ECO:0000313" key="5">
    <source>
        <dbReference type="Proteomes" id="UP000053300"/>
    </source>
</evidence>
<dbReference type="SUPFAM" id="SSF46785">
    <property type="entry name" value="Winged helix' DNA-binding domain"/>
    <property type="match status" value="1"/>
</dbReference>
<gene>
    <name evidence="4" type="ORF">AS359_08295</name>
    <name evidence="3" type="ORF">B5M06_13615</name>
</gene>
<dbReference type="GO" id="GO:0003700">
    <property type="term" value="F:DNA-binding transcription factor activity"/>
    <property type="evidence" value="ECO:0007669"/>
    <property type="project" value="InterPro"/>
</dbReference>
<protein>
    <submittedName>
        <fullName evidence="4">Uncharacterized protein</fullName>
    </submittedName>
</protein>
<dbReference type="GO" id="GO:0046872">
    <property type="term" value="F:metal ion binding"/>
    <property type="evidence" value="ECO:0007669"/>
    <property type="project" value="UniProtKB-KW"/>
</dbReference>
<dbReference type="KEGG" id="cke:B5M06_13615"/>
<organism evidence="4 5">
    <name type="scientific">Comamonas kerstersii</name>
    <dbReference type="NCBI Taxonomy" id="225992"/>
    <lineage>
        <taxon>Bacteria</taxon>
        <taxon>Pseudomonadati</taxon>
        <taxon>Pseudomonadota</taxon>
        <taxon>Betaproteobacteria</taxon>
        <taxon>Burkholderiales</taxon>
        <taxon>Comamonadaceae</taxon>
        <taxon>Comamonas</taxon>
    </lineage>
</organism>
<dbReference type="Proteomes" id="UP000053300">
    <property type="component" value="Unassembled WGS sequence"/>
</dbReference>
<evidence type="ECO:0000313" key="3">
    <source>
        <dbReference type="EMBL" id="AQZ99136.1"/>
    </source>
</evidence>
<evidence type="ECO:0000256" key="2">
    <source>
        <dbReference type="PIRSR" id="PIRSR602481-2"/>
    </source>
</evidence>
<dbReference type="Gene3D" id="1.10.10.10">
    <property type="entry name" value="Winged helix-like DNA-binding domain superfamily/Winged helix DNA-binding domain"/>
    <property type="match status" value="1"/>
</dbReference>
<dbReference type="STRING" id="225992.B5M06_13615"/>
<feature type="binding site" evidence="1">
    <location>
        <position position="84"/>
    </location>
    <ligand>
        <name>Zn(2+)</name>
        <dbReference type="ChEBI" id="CHEBI:29105"/>
    </ligand>
</feature>
<reference evidence="4 5" key="1">
    <citation type="submission" date="2015-12" db="EMBL/GenBank/DDBJ databases">
        <title>Complete genome sequence of a multi-drug resistant strain Acidovorax sp. 12322-1.</title>
        <authorList>
            <person name="Ming D."/>
            <person name="Wang M."/>
            <person name="Hu S."/>
            <person name="Zhou Y."/>
            <person name="Jiang T."/>
        </authorList>
    </citation>
    <scope>NUCLEOTIDE SEQUENCE [LARGE SCALE GENOMIC DNA]</scope>
    <source>
        <strain evidence="4 5">12322-1</strain>
    </source>
</reference>
<keyword evidence="1" id="KW-0862">Zinc</keyword>
<feature type="binding site" evidence="1">
    <location>
        <position position="130"/>
    </location>
    <ligand>
        <name>Zn(2+)</name>
        <dbReference type="ChEBI" id="CHEBI:29105"/>
    </ligand>
</feature>
<dbReference type="InterPro" id="IPR036388">
    <property type="entry name" value="WH-like_DNA-bd_sf"/>
</dbReference>
<keyword evidence="1" id="KW-0479">Metal-binding</keyword>
<comment type="cofactor">
    <cofactor evidence="2">
        <name>Mn(2+)</name>
        <dbReference type="ChEBI" id="CHEBI:29035"/>
    </cofactor>
    <cofactor evidence="2">
        <name>Fe(2+)</name>
        <dbReference type="ChEBI" id="CHEBI:29033"/>
    </cofactor>
    <text evidence="2">Binds 1 Mn(2+) or Fe(2+) ion per subunit.</text>
</comment>
<keyword evidence="5" id="KW-1185">Reference proteome</keyword>
<feature type="binding site" evidence="2">
    <location>
        <position position="77"/>
    </location>
    <ligand>
        <name>Fe cation</name>
        <dbReference type="ChEBI" id="CHEBI:24875"/>
    </ligand>
</feature>
<dbReference type="InterPro" id="IPR002481">
    <property type="entry name" value="FUR"/>
</dbReference>
<feature type="binding site" evidence="1">
    <location>
        <position position="133"/>
    </location>
    <ligand>
        <name>Zn(2+)</name>
        <dbReference type="ChEBI" id="CHEBI:29105"/>
    </ligand>
</feature>
<comment type="cofactor">
    <cofactor evidence="1">
        <name>Zn(2+)</name>
        <dbReference type="ChEBI" id="CHEBI:29105"/>
    </cofactor>
    <text evidence="1">Binds 1 zinc ion per subunit.</text>
</comment>
<evidence type="ECO:0000256" key="1">
    <source>
        <dbReference type="PIRSR" id="PIRSR602481-1"/>
    </source>
</evidence>
<dbReference type="Pfam" id="PF01475">
    <property type="entry name" value="FUR"/>
    <property type="match status" value="1"/>
</dbReference>
<accession>A0A1V3THE2</accession>
<reference evidence="3 6" key="2">
    <citation type="submission" date="2017-03" db="EMBL/GenBank/DDBJ databases">
        <title>Rapid Whole Genome Sequencing of Comamonas kerstersii Causing Continuous ambulatory Peritoneal Dialysis-Associated Peritonitis.</title>
        <authorList>
            <person name="Zheng B."/>
        </authorList>
    </citation>
    <scope>NUCLEOTIDE SEQUENCE [LARGE SCALE GENOMIC DNA]</scope>
    <source>
        <strain evidence="3 6">8943</strain>
    </source>
</reference>
<dbReference type="Proteomes" id="UP000242792">
    <property type="component" value="Chromosome"/>
</dbReference>
<dbReference type="AlphaFoldDB" id="A0A0W7YUT9"/>
<proteinExistence type="predicted"/>
<feature type="binding site" evidence="1">
    <location>
        <position position="87"/>
    </location>
    <ligand>
        <name>Zn(2+)</name>
        <dbReference type="ChEBI" id="CHEBI:29105"/>
    </ligand>
</feature>
<dbReference type="InterPro" id="IPR036390">
    <property type="entry name" value="WH_DNA-bd_sf"/>
</dbReference>